<keyword evidence="4" id="KW-1185">Reference proteome</keyword>
<evidence type="ECO:0000313" key="3">
    <source>
        <dbReference type="EMBL" id="KAK9864480.1"/>
    </source>
</evidence>
<proteinExistence type="inferred from homology"/>
<dbReference type="SUPFAM" id="SSF53590">
    <property type="entry name" value="Nucleoside hydrolase"/>
    <property type="match status" value="1"/>
</dbReference>
<evidence type="ECO:0000256" key="1">
    <source>
        <dbReference type="ARBA" id="ARBA00009176"/>
    </source>
</evidence>
<dbReference type="Proteomes" id="UP001485043">
    <property type="component" value="Unassembled WGS sequence"/>
</dbReference>
<dbReference type="InterPro" id="IPR001910">
    <property type="entry name" value="Inosine/uridine_hydrolase_dom"/>
</dbReference>
<comment type="similarity">
    <text evidence="1">Belongs to the IUNH family.</text>
</comment>
<dbReference type="Pfam" id="PF01156">
    <property type="entry name" value="IU_nuc_hydro"/>
    <property type="match status" value="1"/>
</dbReference>
<gene>
    <name evidence="3" type="ORF">WJX84_006136</name>
</gene>
<reference evidence="3 4" key="1">
    <citation type="journal article" date="2024" name="Nat. Commun.">
        <title>Phylogenomics reveals the evolutionary origins of lichenization in chlorophyte algae.</title>
        <authorList>
            <person name="Puginier C."/>
            <person name="Libourel C."/>
            <person name="Otte J."/>
            <person name="Skaloud P."/>
            <person name="Haon M."/>
            <person name="Grisel S."/>
            <person name="Petersen M."/>
            <person name="Berrin J.G."/>
            <person name="Delaux P.M."/>
            <person name="Dal Grande F."/>
            <person name="Keller J."/>
        </authorList>
    </citation>
    <scope>NUCLEOTIDE SEQUENCE [LARGE SCALE GENOMIC DNA]</scope>
    <source>
        <strain evidence="3 4">SAG 2523</strain>
    </source>
</reference>
<dbReference type="InterPro" id="IPR052775">
    <property type="entry name" value="IUN_hydrolase"/>
</dbReference>
<dbReference type="PANTHER" id="PTHR46190">
    <property type="entry name" value="SI:CH211-201H21.5-RELATED"/>
    <property type="match status" value="1"/>
</dbReference>
<accession>A0AAW1T5U8</accession>
<dbReference type="AlphaFoldDB" id="A0AAW1T5U8"/>
<feature type="domain" description="Inosine/uridine-preferring nucleoside hydrolase" evidence="2">
    <location>
        <begin position="8"/>
        <end position="298"/>
    </location>
</feature>
<evidence type="ECO:0000313" key="4">
    <source>
        <dbReference type="Proteomes" id="UP001485043"/>
    </source>
</evidence>
<dbReference type="PANTHER" id="PTHR46190:SF1">
    <property type="entry name" value="SI:CH211-201H21.5"/>
    <property type="match status" value="1"/>
</dbReference>
<sequence length="313" mass="33192">MGSSKQKVWIDCDAGLDDAQGLMVALTSDTCDVVGISLVFGNVAVSQVAKNVARILTLCDRDVPMYMGAEGQMLGEPMKPTDFHGTDGLGDAPDADPPASSIHVRLAPGAACVKMAEAAAATPGGLTLIATGPMTNVALACLVDPAFPSHIGTLHAMGGAEEKGNVTPYAEWNFHCDPEAAQVVMTKFASIQLLTWEASLRNSLPWDRLRSWSKKGTQRAKFSAATMGALMREADAGSPESSGDWVICDPLTFIAALDPSVVTAGRRASCRIELREPERRGQSVFLFNSDGPVQVLQSLEMTRIATLLEQSLT</sequence>
<evidence type="ECO:0000259" key="2">
    <source>
        <dbReference type="Pfam" id="PF01156"/>
    </source>
</evidence>
<protein>
    <recommendedName>
        <fullName evidence="2">Inosine/uridine-preferring nucleoside hydrolase domain-containing protein</fullName>
    </recommendedName>
</protein>
<dbReference type="InterPro" id="IPR036452">
    <property type="entry name" value="Ribo_hydro-like"/>
</dbReference>
<dbReference type="GO" id="GO:0016799">
    <property type="term" value="F:hydrolase activity, hydrolyzing N-glycosyl compounds"/>
    <property type="evidence" value="ECO:0007669"/>
    <property type="project" value="InterPro"/>
</dbReference>
<name>A0AAW1T5U8_9CHLO</name>
<organism evidence="3 4">
    <name type="scientific">Apatococcus fuscideae</name>
    <dbReference type="NCBI Taxonomy" id="2026836"/>
    <lineage>
        <taxon>Eukaryota</taxon>
        <taxon>Viridiplantae</taxon>
        <taxon>Chlorophyta</taxon>
        <taxon>core chlorophytes</taxon>
        <taxon>Trebouxiophyceae</taxon>
        <taxon>Chlorellales</taxon>
        <taxon>Chlorellaceae</taxon>
        <taxon>Apatococcus</taxon>
    </lineage>
</organism>
<comment type="caution">
    <text evidence="3">The sequence shown here is derived from an EMBL/GenBank/DDBJ whole genome shotgun (WGS) entry which is preliminary data.</text>
</comment>
<dbReference type="Gene3D" id="3.90.245.10">
    <property type="entry name" value="Ribonucleoside hydrolase-like"/>
    <property type="match status" value="1"/>
</dbReference>
<dbReference type="EMBL" id="JALJOV010000348">
    <property type="protein sequence ID" value="KAK9864480.1"/>
    <property type="molecule type" value="Genomic_DNA"/>
</dbReference>